<evidence type="ECO:0000256" key="1">
    <source>
        <dbReference type="ARBA" id="ARBA00022527"/>
    </source>
</evidence>
<keyword evidence="1" id="KW-0808">Transferase</keyword>
<name>A0A367RLL9_NOSPU</name>
<evidence type="ECO:0000313" key="3">
    <source>
        <dbReference type="EMBL" id="RCJ37458.1"/>
    </source>
</evidence>
<dbReference type="PANTHER" id="PTHR35526">
    <property type="entry name" value="ANTI-SIGMA-F FACTOR RSBW-RELATED"/>
    <property type="match status" value="1"/>
</dbReference>
<dbReference type="CDD" id="cd16936">
    <property type="entry name" value="HATPase_RsbW-like"/>
    <property type="match status" value="1"/>
</dbReference>
<dbReference type="Proteomes" id="UP000252085">
    <property type="component" value="Unassembled WGS sequence"/>
</dbReference>
<feature type="domain" description="Histidine kinase/HSP90-like ATPase" evidence="2">
    <location>
        <begin position="7"/>
        <end position="129"/>
    </location>
</feature>
<dbReference type="AlphaFoldDB" id="A0A367RLL9"/>
<dbReference type="SUPFAM" id="SSF55874">
    <property type="entry name" value="ATPase domain of HSP90 chaperone/DNA topoisomerase II/histidine kinase"/>
    <property type="match status" value="1"/>
</dbReference>
<dbReference type="Pfam" id="PF13581">
    <property type="entry name" value="HATPase_c_2"/>
    <property type="match status" value="1"/>
</dbReference>
<dbReference type="Gene3D" id="3.30.565.10">
    <property type="entry name" value="Histidine kinase-like ATPase, C-terminal domain"/>
    <property type="match status" value="1"/>
</dbReference>
<gene>
    <name evidence="3" type="ORF">A6769_11120</name>
</gene>
<comment type="caution">
    <text evidence="3">The sequence shown here is derived from an EMBL/GenBank/DDBJ whole genome shotgun (WGS) entry which is preliminary data.</text>
</comment>
<evidence type="ECO:0000259" key="2">
    <source>
        <dbReference type="Pfam" id="PF13581"/>
    </source>
</evidence>
<dbReference type="InterPro" id="IPR003594">
    <property type="entry name" value="HATPase_dom"/>
</dbReference>
<organism evidence="3 4">
    <name type="scientific">Nostoc punctiforme NIES-2108</name>
    <dbReference type="NCBI Taxonomy" id="1356359"/>
    <lineage>
        <taxon>Bacteria</taxon>
        <taxon>Bacillati</taxon>
        <taxon>Cyanobacteriota</taxon>
        <taxon>Cyanophyceae</taxon>
        <taxon>Nostocales</taxon>
        <taxon>Nostocaceae</taxon>
        <taxon>Nostoc</taxon>
    </lineage>
</organism>
<dbReference type="EMBL" id="LXQE01000136">
    <property type="protein sequence ID" value="RCJ37458.1"/>
    <property type="molecule type" value="Genomic_DNA"/>
</dbReference>
<keyword evidence="1" id="KW-0723">Serine/threonine-protein kinase</keyword>
<dbReference type="GO" id="GO:0004674">
    <property type="term" value="F:protein serine/threonine kinase activity"/>
    <property type="evidence" value="ECO:0007669"/>
    <property type="project" value="UniProtKB-KW"/>
</dbReference>
<dbReference type="PANTHER" id="PTHR35526:SF6">
    <property type="entry name" value="SLR1861 PROTEIN"/>
    <property type="match status" value="1"/>
</dbReference>
<dbReference type="InterPro" id="IPR036890">
    <property type="entry name" value="HATPase_C_sf"/>
</dbReference>
<protein>
    <submittedName>
        <fullName evidence="3">Anti-sigma regulatory factor</fullName>
    </submittedName>
</protein>
<dbReference type="InterPro" id="IPR050267">
    <property type="entry name" value="Anti-sigma-factor_SerPK"/>
</dbReference>
<proteinExistence type="predicted"/>
<accession>A0A367RLL9</accession>
<evidence type="ECO:0000313" key="4">
    <source>
        <dbReference type="Proteomes" id="UP000252085"/>
    </source>
</evidence>
<reference evidence="4" key="1">
    <citation type="submission" date="2016-04" db="EMBL/GenBank/DDBJ databases">
        <authorList>
            <person name="Tabuchi Yagui T.R."/>
        </authorList>
    </citation>
    <scope>NUCLEOTIDE SEQUENCE [LARGE SCALE GENOMIC DNA]</scope>
</reference>
<keyword evidence="1" id="KW-0418">Kinase</keyword>
<sequence>MEPLTVPGTLDSLKAIAEYVMAAAMVAGLNKKTSYRLRLAVDEIATNIINYGYKAANREGILILKADLDDRSLTIAIKDTGVPFNPTQKLTPDDLNKSLQQRQIGGLGVYLALNSVDRFIYKQDGNQNCNILIVNRDDGLGTS</sequence>